<dbReference type="Proteomes" id="UP000634476">
    <property type="component" value="Unassembled WGS sequence"/>
</dbReference>
<dbReference type="InterPro" id="IPR036457">
    <property type="entry name" value="PPM-type-like_dom_sf"/>
</dbReference>
<evidence type="ECO:0000313" key="2">
    <source>
        <dbReference type="EMBL" id="GII02022.1"/>
    </source>
</evidence>
<accession>A0A8J3SZA0</accession>
<organism evidence="2 3">
    <name type="scientific">Planobispora takensis</name>
    <dbReference type="NCBI Taxonomy" id="1367882"/>
    <lineage>
        <taxon>Bacteria</taxon>
        <taxon>Bacillati</taxon>
        <taxon>Actinomycetota</taxon>
        <taxon>Actinomycetes</taxon>
        <taxon>Streptosporangiales</taxon>
        <taxon>Streptosporangiaceae</taxon>
        <taxon>Planobispora</taxon>
    </lineage>
</organism>
<reference evidence="2" key="1">
    <citation type="submission" date="2021-01" db="EMBL/GenBank/DDBJ databases">
        <title>Whole genome shotgun sequence of Planobispora takensis NBRC 109077.</title>
        <authorList>
            <person name="Komaki H."/>
            <person name="Tamura T."/>
        </authorList>
    </citation>
    <scope>NUCLEOTIDE SEQUENCE</scope>
    <source>
        <strain evidence="2">NBRC 109077</strain>
    </source>
</reference>
<evidence type="ECO:0000259" key="1">
    <source>
        <dbReference type="Pfam" id="PF13672"/>
    </source>
</evidence>
<name>A0A8J3SZA0_9ACTN</name>
<dbReference type="InterPro" id="IPR001932">
    <property type="entry name" value="PPM-type_phosphatase-like_dom"/>
</dbReference>
<comment type="caution">
    <text evidence="2">The sequence shown here is derived from an EMBL/GenBank/DDBJ whole genome shotgun (WGS) entry which is preliminary data.</text>
</comment>
<evidence type="ECO:0000313" key="3">
    <source>
        <dbReference type="Proteomes" id="UP000634476"/>
    </source>
</evidence>
<protein>
    <recommendedName>
        <fullName evidence="1">PPM-type phosphatase domain-containing protein</fullName>
    </recommendedName>
</protein>
<proteinExistence type="predicted"/>
<dbReference type="RefSeq" id="WP_203876382.1">
    <property type="nucleotide sequence ID" value="NZ_BOOK01000030.1"/>
</dbReference>
<dbReference type="EMBL" id="BOOK01000030">
    <property type="protein sequence ID" value="GII02022.1"/>
    <property type="molecule type" value="Genomic_DNA"/>
</dbReference>
<keyword evidence="3" id="KW-1185">Reference proteome</keyword>
<dbReference type="Pfam" id="PF13672">
    <property type="entry name" value="PP2C_2"/>
    <property type="match status" value="1"/>
</dbReference>
<dbReference type="AlphaFoldDB" id="A0A8J3SZA0"/>
<feature type="domain" description="PPM-type phosphatase" evidence="1">
    <location>
        <begin position="57"/>
        <end position="219"/>
    </location>
</feature>
<sequence>MTFTVITILLGCLSVMAVRGRQGPWPPGAPAARPRLVVAGGTYEGSHGYPSDEYVVQERLIAAADGGGGTQFGHTAAALTLGAVVVARPQYGDRSEKGIDECAQAAHRAVRTAALRNSAMSGLTSTLDVVVLDAGENPCLRFAHVGDGAIWHCAKGGRPRPLTTLHSSEDGSSLRGIGLMPELSPELGTVALQPGDRIAIVTDGAMRTLGASRLTELFTDGASPAACLDGLYDEMAAAEPKEDATIIIADFVTV</sequence>
<gene>
    <name evidence="2" type="ORF">Pta02_40300</name>
</gene>
<dbReference type="SUPFAM" id="SSF81606">
    <property type="entry name" value="PP2C-like"/>
    <property type="match status" value="1"/>
</dbReference>
<dbReference type="Gene3D" id="3.60.40.10">
    <property type="entry name" value="PPM-type phosphatase domain"/>
    <property type="match status" value="1"/>
</dbReference>